<protein>
    <submittedName>
        <fullName evidence="2">Membrane-associated protein Hem</fullName>
    </submittedName>
</protein>
<sequence>MTSGSNSLKFAEKLTILNDRTIGLMTRLYNIKKACFDPKLRPKFLYEKPIDAAVKALLKKFPQSDLRNNQNTFENVRKQKLEIMKALHLYYTTFIDVLDLKDHIMELFTKMNMSYRSLDITLNFDLTLSYLNLVSNYISLMILMSRIDDRKAVLSMFNLCHEMTNGCNEPSYPRMGQMIVDFDNPYKKLNEDFSPVTLLIKSSLISVSKIYGQRNIVAETWRNANLLSLTNTPSQLLSVAQTETMNCELLSMDQMEQWIVLSCLICPNNLLNDITINTMWSAALQTSIVVKLFRDEVLHIHPTFIDFFESMKSSGKKVSEVKELHNIAIQTAPTIHQGRRKFLREALRDLALLYEDEPGILGPKILFALMGMAYARDEINWYLRHFHEWPQSVKKQKIQGFGSDRQLPELIFYVLQLRTLTEKYGKVVSNYYFKYIKNNGLHAMGQYLPQVLDLLKRDDGARLQSIADSMCETIKPNKETYDDVKLDWFRIQANASAQNYGFDLGSNRKLVVHINTIVFHFRLIGDLNSFLMECSSLENFVFYPDQLKDQFEEAKMLTNSTKYCISYPKMTADFENCLHEMCPEEHDSITKKSYNCCTLLLEDIGKRLATLTFQMINTENELNLNASALRCAELIDLSNKAPLIKGQQRIPDDVSMAGTESLRIHRDSLTIHDKQLNMMIELVNAVQAWESFRVFDNVFVPRDYVITFYEKNLISLFMMRFFLDNEKKMLARPSDLLSFVNSELAVLQLVERSLGMDLQKLFTAVLCQETLTADIYNNETFTSLYIKYYVAAVLKKASNGSVQFSPHTFTFTATHEYVGPLPEHYTDPAELRALATLIGPFGVKTICDHIVWQTAAQIMELIKLTISNKMVLQEAKRFFTNPGKIKEILDRLGEHENEPKKKGQLSASSQAIHFFINRLTIVGILMSFKKMLYEAGGAVFKKRLQFMHSHATIMYKEFNIEQKIRNDELFSALALEKDVDMLLVNLIEQEIPSLQLKDSNEIHLICNLLLVFAGLALPRLSAQLQSAIKTSNHSMANNATAVPVALDSICSVLFTICGTNDQAAKMREFLTIMSCGLLQIVGCSDHEHCPNLKSINIILEDVVKESSFLTYDDLQAVFPYNLISSSYSVCYNK</sequence>
<organism evidence="1 2">
    <name type="scientific">Rhabditophanes sp. KR3021</name>
    <dbReference type="NCBI Taxonomy" id="114890"/>
    <lineage>
        <taxon>Eukaryota</taxon>
        <taxon>Metazoa</taxon>
        <taxon>Ecdysozoa</taxon>
        <taxon>Nematoda</taxon>
        <taxon>Chromadorea</taxon>
        <taxon>Rhabditida</taxon>
        <taxon>Tylenchina</taxon>
        <taxon>Panagrolaimomorpha</taxon>
        <taxon>Strongyloidoidea</taxon>
        <taxon>Alloionematidae</taxon>
        <taxon>Rhabditophanes</taxon>
    </lineage>
</organism>
<accession>A0AC35TYM5</accession>
<evidence type="ECO:0000313" key="2">
    <source>
        <dbReference type="WBParaSite" id="RSKR_0000548300.1"/>
    </source>
</evidence>
<reference evidence="2" key="1">
    <citation type="submission" date="2016-11" db="UniProtKB">
        <authorList>
            <consortium name="WormBaseParasite"/>
        </authorList>
    </citation>
    <scope>IDENTIFICATION</scope>
    <source>
        <strain evidence="2">KR3021</strain>
    </source>
</reference>
<evidence type="ECO:0000313" key="1">
    <source>
        <dbReference type="Proteomes" id="UP000095286"/>
    </source>
</evidence>
<dbReference type="Proteomes" id="UP000095286">
    <property type="component" value="Unplaced"/>
</dbReference>
<dbReference type="WBParaSite" id="RSKR_0000548300.1">
    <property type="protein sequence ID" value="RSKR_0000548300.1"/>
    <property type="gene ID" value="RSKR_0000548300"/>
</dbReference>
<proteinExistence type="predicted"/>
<name>A0AC35TYM5_9BILA</name>